<keyword evidence="3" id="KW-0378">Hydrolase</keyword>
<dbReference type="PIRSF" id="PIRSF020979">
    <property type="entry name" value="UCP020979"/>
    <property type="match status" value="1"/>
</dbReference>
<gene>
    <name evidence="3" type="ORF">LVJ81_02265</name>
</gene>
<keyword evidence="3" id="KW-0645">Protease</keyword>
<protein>
    <submittedName>
        <fullName evidence="3">Cysteine protease StiP family protein</fullName>
    </submittedName>
</protein>
<feature type="domain" description="PELOTA RNA-binding" evidence="2">
    <location>
        <begin position="281"/>
        <end position="359"/>
    </location>
</feature>
<accession>A0ABY4EAW3</accession>
<feature type="domain" description="Cysteine protease StiP N-terminal" evidence="1">
    <location>
        <begin position="5"/>
        <end position="253"/>
    </location>
</feature>
<evidence type="ECO:0000313" key="4">
    <source>
        <dbReference type="Proteomes" id="UP000832034"/>
    </source>
</evidence>
<dbReference type="EMBL" id="CP091512">
    <property type="protein sequence ID" value="UOO92888.1"/>
    <property type="molecule type" value="Genomic_DNA"/>
</dbReference>
<organism evidence="3 4">
    <name type="scientific">Vitreoscilla stercoraria</name>
    <dbReference type="NCBI Taxonomy" id="61"/>
    <lineage>
        <taxon>Bacteria</taxon>
        <taxon>Pseudomonadati</taxon>
        <taxon>Pseudomonadota</taxon>
        <taxon>Betaproteobacteria</taxon>
        <taxon>Neisseriales</taxon>
        <taxon>Neisseriaceae</taxon>
        <taxon>Vitreoscilla</taxon>
    </lineage>
</organism>
<evidence type="ECO:0000259" key="1">
    <source>
        <dbReference type="Pfam" id="PF11202"/>
    </source>
</evidence>
<evidence type="ECO:0000259" key="2">
    <source>
        <dbReference type="Pfam" id="PF15608"/>
    </source>
</evidence>
<dbReference type="RefSeq" id="WP_019957232.1">
    <property type="nucleotide sequence ID" value="NZ_CP091512.1"/>
</dbReference>
<dbReference type="InterPro" id="IPR028157">
    <property type="entry name" value="PELOTA_dom"/>
</dbReference>
<reference evidence="3" key="2">
    <citation type="journal article" date="2022" name="Res Sq">
        <title>Evolution of multicellular longitudinally dividing oral cavity symbionts (Neisseriaceae).</title>
        <authorList>
            <person name="Nyongesa S."/>
            <person name="Weber P."/>
            <person name="Bernet E."/>
            <person name="Pullido F."/>
            <person name="Nieckarz M."/>
            <person name="Delaby M."/>
            <person name="Nieves C."/>
            <person name="Viehboeck T."/>
            <person name="Krause N."/>
            <person name="Rivera-Millot A."/>
            <person name="Nakamura A."/>
            <person name="Vischer N."/>
            <person name="VanNieuwenhze M."/>
            <person name="Brun Y."/>
            <person name="Cava F."/>
            <person name="Bulgheresi S."/>
            <person name="Veyrier F."/>
        </authorList>
    </citation>
    <scope>NUCLEOTIDE SEQUENCE</scope>
    <source>
        <strain evidence="3">SAG 1488-6</strain>
    </source>
</reference>
<proteinExistence type="predicted"/>
<evidence type="ECO:0000313" key="3">
    <source>
        <dbReference type="EMBL" id="UOO92888.1"/>
    </source>
</evidence>
<dbReference type="GO" id="GO:0006508">
    <property type="term" value="P:proteolysis"/>
    <property type="evidence" value="ECO:0007669"/>
    <property type="project" value="UniProtKB-KW"/>
</dbReference>
<dbReference type="InterPro" id="IPR048336">
    <property type="entry name" value="StiP-like"/>
</dbReference>
<reference evidence="3" key="1">
    <citation type="submission" date="2021-12" db="EMBL/GenBank/DDBJ databases">
        <authorList>
            <person name="Veyrier F.J."/>
        </authorList>
    </citation>
    <scope>NUCLEOTIDE SEQUENCE</scope>
    <source>
        <strain evidence="3">SAG 1488-6</strain>
    </source>
</reference>
<dbReference type="Pfam" id="PF15608">
    <property type="entry name" value="PELOTA_1"/>
    <property type="match status" value="1"/>
</dbReference>
<dbReference type="InterPro" id="IPR011215">
    <property type="entry name" value="StiP_N"/>
</dbReference>
<sequence length="363" mass="40419">MSFHGSYRAEQVTFLLKPMALETIDDTVLKEQLIQSGQRHYSEMLSPEKRPSPEYLALFHEAFQANCKQMASDILKLAALIQQQKSGLPTLVSLARAGTPIGVILQQILSRLYGESVRHYSVSIIRDRGIDENALHAILDAGHAPESLVFLDGWTGKGVINRELQAAIDGFNAQNHCHIDGRLFVLTDLAGVTDCAASEEDYLIPSSILNASISGLVSRSILNETIGKDDFHGCVYFAEFADCDLSQWFADAVVALAWEEYAQNGVPTMKMADKAIRHQANQQFIQQYMQQYGIDDVNLIKPGIGEATRVFLRRLPERLLVKNLEEASVQHLLWLAQEKNVVVEVVENLPYHAAAMIRSARDA</sequence>
<dbReference type="Pfam" id="PF11202">
    <property type="entry name" value="StiP"/>
    <property type="match status" value="1"/>
</dbReference>
<name>A0ABY4EAW3_VITST</name>
<keyword evidence="4" id="KW-1185">Reference proteome</keyword>
<dbReference type="GO" id="GO:0008233">
    <property type="term" value="F:peptidase activity"/>
    <property type="evidence" value="ECO:0007669"/>
    <property type="project" value="UniProtKB-KW"/>
</dbReference>
<dbReference type="Proteomes" id="UP000832034">
    <property type="component" value="Chromosome"/>
</dbReference>